<comment type="caution">
    <text evidence="8">The sequence shown here is derived from an EMBL/GenBank/DDBJ whole genome shotgun (WGS) entry which is preliminary data.</text>
</comment>
<evidence type="ECO:0000256" key="2">
    <source>
        <dbReference type="ARBA" id="ARBA00022741"/>
    </source>
</evidence>
<keyword evidence="6" id="KW-0812">Transmembrane</keyword>
<dbReference type="Gene3D" id="1.10.510.10">
    <property type="entry name" value="Transferase(Phosphotransferase) domain 1"/>
    <property type="match status" value="1"/>
</dbReference>
<keyword evidence="2" id="KW-0547">Nucleotide-binding</keyword>
<dbReference type="GO" id="GO:0004674">
    <property type="term" value="F:protein serine/threonine kinase activity"/>
    <property type="evidence" value="ECO:0007669"/>
    <property type="project" value="TreeGrafter"/>
</dbReference>
<name>A0A2W5T3V4_9BACT</name>
<gene>
    <name evidence="8" type="ORF">DI536_20500</name>
</gene>
<evidence type="ECO:0000256" key="6">
    <source>
        <dbReference type="SAM" id="Phobius"/>
    </source>
</evidence>
<accession>A0A2W5T3V4</accession>
<dbReference type="InterPro" id="IPR000719">
    <property type="entry name" value="Prot_kinase_dom"/>
</dbReference>
<evidence type="ECO:0000256" key="4">
    <source>
        <dbReference type="ARBA" id="ARBA00022840"/>
    </source>
</evidence>
<protein>
    <recommendedName>
        <fullName evidence="7">Protein kinase domain-containing protein</fullName>
    </recommendedName>
</protein>
<dbReference type="SUPFAM" id="SSF56112">
    <property type="entry name" value="Protein kinase-like (PK-like)"/>
    <property type="match status" value="1"/>
</dbReference>
<keyword evidence="4" id="KW-0067">ATP-binding</keyword>
<organism evidence="8 9">
    <name type="scientific">Archangium gephyra</name>
    <dbReference type="NCBI Taxonomy" id="48"/>
    <lineage>
        <taxon>Bacteria</taxon>
        <taxon>Pseudomonadati</taxon>
        <taxon>Myxococcota</taxon>
        <taxon>Myxococcia</taxon>
        <taxon>Myxococcales</taxon>
        <taxon>Cystobacterineae</taxon>
        <taxon>Archangiaceae</taxon>
        <taxon>Archangium</taxon>
    </lineage>
</organism>
<dbReference type="AlphaFoldDB" id="A0A2W5T3V4"/>
<sequence>MTARVYRLTGRLEQSQLADLFRAERDGSESVVIKLFHLKTSDAAYARVIGEVWRQLQPVPHEGIARVLDVGMVDGQLAIVRQDSGRYTLGLALQRLNTREVYLPPTLALAMCIELLDAVGAAHAAGVVHGALTPGNILLGADGRISVADFGALTALQASAPLKKSFASRGRSSYRAPELNNGGVPTVAGDLYALGAITYELLTLREASLGNSTVSTRSERLPPPSRLVRRLHSRIDPVIMRALENAPARRHRSCADFAEGLREFLVASGGIPPREDLQKFVGELFPNEVQLSAGGPVPIERAFELTDISGVGVIEADDVEADERQSFSGGKVDDRTPTSDGLPVFTGDTTMPLSDEPASTDPEQPSLRDTIKTVPDVKAVERLAPTDWEAPAAAVPEAHAGPTPQAPASIKNRVRVVEDFAALENAPKAPPPRAPKEKPAKTIMTFAVPFKRDGDPVVPSYEELRKRSARQARVVSFFAAMILMITVGWATFKFVDGSPDPVGEIVSYLPTPIAREINARRTLPRPPPLPPIPGKKLKLADFDTLHPDKAFNPDSDGAPPPRKSEPKDEAPPAPPVVKPVATPQPKSVATGCHQASGKGLSALSVRATGQVQVEIDGKKVCGSIAKVAVTPGTHRVEITDLKTKREYVSSNRFEPGKTLTITPIFPNR</sequence>
<evidence type="ECO:0000256" key="5">
    <source>
        <dbReference type="SAM" id="MobiDB-lite"/>
    </source>
</evidence>
<dbReference type="InterPro" id="IPR011009">
    <property type="entry name" value="Kinase-like_dom_sf"/>
</dbReference>
<evidence type="ECO:0000256" key="3">
    <source>
        <dbReference type="ARBA" id="ARBA00022777"/>
    </source>
</evidence>
<dbReference type="Proteomes" id="UP000249061">
    <property type="component" value="Unassembled WGS sequence"/>
</dbReference>
<reference evidence="8 9" key="1">
    <citation type="submission" date="2017-08" db="EMBL/GenBank/DDBJ databases">
        <title>Infants hospitalized years apart are colonized by the same room-sourced microbial strains.</title>
        <authorList>
            <person name="Brooks B."/>
            <person name="Olm M.R."/>
            <person name="Firek B.A."/>
            <person name="Baker R."/>
            <person name="Thomas B.C."/>
            <person name="Morowitz M.J."/>
            <person name="Banfield J.F."/>
        </authorList>
    </citation>
    <scope>NUCLEOTIDE SEQUENCE [LARGE SCALE GENOMIC DNA]</scope>
    <source>
        <strain evidence="8">S2_003_000_R2_14</strain>
    </source>
</reference>
<feature type="transmembrane region" description="Helical" evidence="6">
    <location>
        <begin position="474"/>
        <end position="492"/>
    </location>
</feature>
<keyword evidence="6" id="KW-0472">Membrane</keyword>
<keyword evidence="6" id="KW-1133">Transmembrane helix</keyword>
<evidence type="ECO:0000313" key="8">
    <source>
        <dbReference type="EMBL" id="PZR10209.1"/>
    </source>
</evidence>
<feature type="region of interest" description="Disordered" evidence="5">
    <location>
        <begin position="545"/>
        <end position="593"/>
    </location>
</feature>
<dbReference type="SMART" id="SM00220">
    <property type="entry name" value="S_TKc"/>
    <property type="match status" value="1"/>
</dbReference>
<dbReference type="Pfam" id="PF00069">
    <property type="entry name" value="Pkinase"/>
    <property type="match status" value="1"/>
</dbReference>
<dbReference type="PANTHER" id="PTHR43289:SF6">
    <property type="entry name" value="SERINE_THREONINE-PROTEIN KINASE NEKL-3"/>
    <property type="match status" value="1"/>
</dbReference>
<evidence type="ECO:0000256" key="1">
    <source>
        <dbReference type="ARBA" id="ARBA00022679"/>
    </source>
</evidence>
<proteinExistence type="predicted"/>
<feature type="domain" description="Protein kinase" evidence="7">
    <location>
        <begin position="6"/>
        <end position="265"/>
    </location>
</feature>
<dbReference type="PROSITE" id="PS50011">
    <property type="entry name" value="PROTEIN_KINASE_DOM"/>
    <property type="match status" value="1"/>
</dbReference>
<dbReference type="PANTHER" id="PTHR43289">
    <property type="entry name" value="MITOGEN-ACTIVATED PROTEIN KINASE KINASE KINASE 20-RELATED"/>
    <property type="match status" value="1"/>
</dbReference>
<evidence type="ECO:0000313" key="9">
    <source>
        <dbReference type="Proteomes" id="UP000249061"/>
    </source>
</evidence>
<dbReference type="GO" id="GO:0005524">
    <property type="term" value="F:ATP binding"/>
    <property type="evidence" value="ECO:0007669"/>
    <property type="project" value="UniProtKB-KW"/>
</dbReference>
<keyword evidence="1" id="KW-0808">Transferase</keyword>
<feature type="region of interest" description="Disordered" evidence="5">
    <location>
        <begin position="319"/>
        <end position="368"/>
    </location>
</feature>
<evidence type="ECO:0000259" key="7">
    <source>
        <dbReference type="PROSITE" id="PS50011"/>
    </source>
</evidence>
<keyword evidence="3" id="KW-0418">Kinase</keyword>
<dbReference type="EMBL" id="QFQP01000018">
    <property type="protein sequence ID" value="PZR10209.1"/>
    <property type="molecule type" value="Genomic_DNA"/>
</dbReference>